<evidence type="ECO:0000256" key="18">
    <source>
        <dbReference type="ARBA" id="ARBA00044998"/>
    </source>
</evidence>
<dbReference type="AlphaFoldDB" id="A0AAF0ITT0"/>
<dbReference type="PANTHER" id="PTHR11472:SF41">
    <property type="entry name" value="ATP-DEPENDENT DNA HELICASE DDX11-RELATED"/>
    <property type="match status" value="1"/>
</dbReference>
<accession>A0AAF0ITT0</accession>
<organism evidence="23 24">
    <name type="scientific">Malassezia obtusa</name>
    <dbReference type="NCBI Taxonomy" id="76774"/>
    <lineage>
        <taxon>Eukaryota</taxon>
        <taxon>Fungi</taxon>
        <taxon>Dikarya</taxon>
        <taxon>Basidiomycota</taxon>
        <taxon>Ustilaginomycotina</taxon>
        <taxon>Malasseziomycetes</taxon>
        <taxon>Malasseziales</taxon>
        <taxon>Malasseziaceae</taxon>
        <taxon>Malassezia</taxon>
    </lineage>
</organism>
<dbReference type="GO" id="GO:0046872">
    <property type="term" value="F:metal ion binding"/>
    <property type="evidence" value="ECO:0007669"/>
    <property type="project" value="UniProtKB-KW"/>
</dbReference>
<keyword evidence="10" id="KW-0067">ATP-binding</keyword>
<evidence type="ECO:0000256" key="5">
    <source>
        <dbReference type="ARBA" id="ARBA00017386"/>
    </source>
</evidence>
<comment type="function">
    <text evidence="20">ATP-dependent DNA helicase important for chromosome transmission and normal cell cycle progression in G(2)/M. May have a role in changing DNA topology to allow the loading of proteins involved in maintaining sister chromatid cohesion in the vicinity of the centromeres. Has a specific role in chromosome segregation during meiosis II.</text>
</comment>
<evidence type="ECO:0000256" key="20">
    <source>
        <dbReference type="ARBA" id="ARBA00045702"/>
    </source>
</evidence>
<dbReference type="Proteomes" id="UP001214603">
    <property type="component" value="Chromosome 4"/>
</dbReference>
<comment type="cofactor">
    <cofactor evidence="1">
        <name>[4Fe-4S] cluster</name>
        <dbReference type="ChEBI" id="CHEBI:49883"/>
    </cofactor>
</comment>
<comment type="subcellular location">
    <subcellularLocation>
        <location evidence="2">Nucleus</location>
    </subcellularLocation>
</comment>
<sequence>MDPPASSLALAVPDGADAEARSRAFRFPYPVAYDVQLQLMAELFRAIEERRAGVFESPTGTGKTLSLLCSAFTWLHLNRRRAQLGTIADADDEPDWVVAHDQAKQRERLEAHDAELAARLRAIRQQTCAYRAALTQRIDDAADDSDSDFLVPDYDEHRAAHGRAPPADTPYLSDEVRAMMHALETSGEPRGADAADVTTPQIYYASRTHSQLTQLVHELKRTPFGADPDDPVRSISLGSRRQMCINAAVQRVGATFGAEAMNERCLELMESGKKRCPYLPAQDAAGDAKMDVFRDHALAQVRDIEELVELGQHMHVCPYFGARRALAQAQLVTLPYNLLLQQESREALALRLEDSVVIIDEAHNLIDTILGAYSVELSEEHVEQAAGQVRAYLARFSMRLKGTNEEHLRTLQVFLAALQAFCTQPAPTDSLSTAQFVARLGGSVDQINVRVRLTQFLRLEHWLKDTRIARKISGYADKLWLREHPQQAPTRHAKVHAMHLLERLLLALGDRTANGRILLARRDGRLWLKYVLLNPADVFQPLLDAARCVVLAGGTMEPIAEFRRQLFGAVPAERFTAYACGHIVPKDNVLGAVVHAGPKGLPLEFTHAAWEKPALLDELGNALSNYCNIVPHGMIVFFPSYGNLHKTLAHWRTSGLLARLAKRKRVFQEPTDAHDVDAVLQGYASAIAAPTVRAPLTQPDAPKGAILFAVVNAKLSEGINFADNLARCVVMVGLPFPNAKSKELAERMEYMRRLDATAKTDLGRELYLNLCMRAVNQSMGRAIRHKDDYATFLLLDHRYARKEIAARMPKWIGEQTIDHERFGTSIRALAGFYRAKAAR</sequence>
<evidence type="ECO:0000256" key="4">
    <source>
        <dbReference type="ARBA" id="ARBA00016387"/>
    </source>
</evidence>
<keyword evidence="24" id="KW-1185">Reference proteome</keyword>
<keyword evidence="12" id="KW-0411">Iron-sulfur</keyword>
<evidence type="ECO:0000256" key="16">
    <source>
        <dbReference type="ARBA" id="ARBA00029709"/>
    </source>
</evidence>
<dbReference type="SUPFAM" id="SSF52540">
    <property type="entry name" value="P-loop containing nucleoside triphosphate hydrolases"/>
    <property type="match status" value="1"/>
</dbReference>
<evidence type="ECO:0000256" key="9">
    <source>
        <dbReference type="ARBA" id="ARBA00022806"/>
    </source>
</evidence>
<dbReference type="GO" id="GO:0051536">
    <property type="term" value="F:iron-sulfur cluster binding"/>
    <property type="evidence" value="ECO:0007669"/>
    <property type="project" value="UniProtKB-KW"/>
</dbReference>
<evidence type="ECO:0000256" key="17">
    <source>
        <dbReference type="ARBA" id="ARBA00044969"/>
    </source>
</evidence>
<dbReference type="InterPro" id="IPR013020">
    <property type="entry name" value="Rad3/Chl1-like"/>
</dbReference>
<name>A0AAF0ITT0_9BASI</name>
<evidence type="ECO:0000256" key="13">
    <source>
        <dbReference type="ARBA" id="ARBA00023235"/>
    </source>
</evidence>
<dbReference type="InterPro" id="IPR014013">
    <property type="entry name" value="Helic_SF1/SF2_ATP-bd_DinG/Rad3"/>
</dbReference>
<keyword evidence="11" id="KW-0408">Iron</keyword>
<feature type="domain" description="Helicase ATP-binding" evidence="22">
    <location>
        <begin position="22"/>
        <end position="412"/>
    </location>
</feature>
<evidence type="ECO:0000256" key="7">
    <source>
        <dbReference type="ARBA" id="ARBA00022741"/>
    </source>
</evidence>
<dbReference type="Pfam" id="PF13307">
    <property type="entry name" value="Helicase_C_2"/>
    <property type="match status" value="1"/>
</dbReference>
<evidence type="ECO:0000313" key="23">
    <source>
        <dbReference type="EMBL" id="WFD03484.1"/>
    </source>
</evidence>
<evidence type="ECO:0000256" key="12">
    <source>
        <dbReference type="ARBA" id="ARBA00023014"/>
    </source>
</evidence>
<evidence type="ECO:0000256" key="21">
    <source>
        <dbReference type="ARBA" id="ARBA00048954"/>
    </source>
</evidence>
<evidence type="ECO:0000256" key="6">
    <source>
        <dbReference type="ARBA" id="ARBA00022723"/>
    </source>
</evidence>
<dbReference type="SMART" id="SM00491">
    <property type="entry name" value="HELICc2"/>
    <property type="match status" value="1"/>
</dbReference>
<dbReference type="InterPro" id="IPR006554">
    <property type="entry name" value="Helicase-like_DEXD_c2"/>
</dbReference>
<dbReference type="PROSITE" id="PS51193">
    <property type="entry name" value="HELICASE_ATP_BIND_2"/>
    <property type="match status" value="1"/>
</dbReference>
<evidence type="ECO:0000259" key="22">
    <source>
        <dbReference type="PROSITE" id="PS51193"/>
    </source>
</evidence>
<evidence type="ECO:0000256" key="19">
    <source>
        <dbReference type="ARBA" id="ARBA00045008"/>
    </source>
</evidence>
<protein>
    <recommendedName>
        <fullName evidence="5">ATP-dependent DNA helicase CHL1</fullName>
        <ecNumber evidence="17">5.6.2.3</ecNumber>
    </recommendedName>
    <alternativeName>
        <fullName evidence="4">ATP-dependent DNA helicase chl1</fullName>
    </alternativeName>
    <alternativeName>
        <fullName evidence="16">Chromosome loss protein 1</fullName>
    </alternativeName>
    <alternativeName>
        <fullName evidence="18 19">DNA 5'-3' helicase CHL1</fullName>
    </alternativeName>
</protein>
<evidence type="ECO:0000313" key="24">
    <source>
        <dbReference type="Proteomes" id="UP001214603"/>
    </source>
</evidence>
<keyword evidence="15" id="KW-0131">Cell cycle</keyword>
<dbReference type="Pfam" id="PF06733">
    <property type="entry name" value="DEAD_2"/>
    <property type="match status" value="1"/>
</dbReference>
<dbReference type="GO" id="GO:0034085">
    <property type="term" value="P:establishment of sister chromatid cohesion"/>
    <property type="evidence" value="ECO:0007669"/>
    <property type="project" value="TreeGrafter"/>
</dbReference>
<dbReference type="InterPro" id="IPR027417">
    <property type="entry name" value="P-loop_NTPase"/>
</dbReference>
<dbReference type="GO" id="GO:0016818">
    <property type="term" value="F:hydrolase activity, acting on acid anhydrides, in phosphorus-containing anhydrides"/>
    <property type="evidence" value="ECO:0007669"/>
    <property type="project" value="InterPro"/>
</dbReference>
<dbReference type="InterPro" id="IPR002464">
    <property type="entry name" value="DNA/RNA_helicase_DEAH_CS"/>
</dbReference>
<keyword evidence="7" id="KW-0547">Nucleotide-binding</keyword>
<comment type="catalytic activity">
    <reaction evidence="21">
        <text>ATP + H2O = ADP + phosphate + H(+)</text>
        <dbReference type="Rhea" id="RHEA:13065"/>
        <dbReference type="ChEBI" id="CHEBI:15377"/>
        <dbReference type="ChEBI" id="CHEBI:15378"/>
        <dbReference type="ChEBI" id="CHEBI:30616"/>
        <dbReference type="ChEBI" id="CHEBI:43474"/>
        <dbReference type="ChEBI" id="CHEBI:456216"/>
        <dbReference type="EC" id="5.6.2.3"/>
    </reaction>
</comment>
<proteinExistence type="inferred from homology"/>
<keyword evidence="9 23" id="KW-0347">Helicase</keyword>
<dbReference type="GO" id="GO:0005634">
    <property type="term" value="C:nucleus"/>
    <property type="evidence" value="ECO:0007669"/>
    <property type="project" value="UniProtKB-SubCell"/>
</dbReference>
<dbReference type="GO" id="GO:0003677">
    <property type="term" value="F:DNA binding"/>
    <property type="evidence" value="ECO:0007669"/>
    <property type="project" value="InterPro"/>
</dbReference>
<comment type="similarity">
    <text evidence="3">Belongs to the DEAD box helicase family. DEAH subfamily. DDX11/CHL1 sub-subfamily.</text>
</comment>
<dbReference type="InterPro" id="IPR045028">
    <property type="entry name" value="DinG/Rad3-like"/>
</dbReference>
<keyword evidence="13" id="KW-0413">Isomerase</keyword>
<dbReference type="SMART" id="SM00488">
    <property type="entry name" value="DEXDc2"/>
    <property type="match status" value="1"/>
</dbReference>
<dbReference type="PANTHER" id="PTHR11472">
    <property type="entry name" value="DNA REPAIR DEAD HELICASE RAD3/XP-D SUBFAMILY MEMBER"/>
    <property type="match status" value="1"/>
</dbReference>
<dbReference type="GO" id="GO:0006139">
    <property type="term" value="P:nucleobase-containing compound metabolic process"/>
    <property type="evidence" value="ECO:0007669"/>
    <property type="project" value="InterPro"/>
</dbReference>
<dbReference type="GO" id="GO:0006974">
    <property type="term" value="P:DNA damage response"/>
    <property type="evidence" value="ECO:0007669"/>
    <property type="project" value="UniProtKB-ARBA"/>
</dbReference>
<dbReference type="InterPro" id="IPR006555">
    <property type="entry name" value="ATP-dep_Helicase_C"/>
</dbReference>
<keyword evidence="8 23" id="KW-0378">Hydrolase</keyword>
<dbReference type="GO" id="GO:0005524">
    <property type="term" value="F:ATP binding"/>
    <property type="evidence" value="ECO:0007669"/>
    <property type="project" value="UniProtKB-KW"/>
</dbReference>
<evidence type="ECO:0000256" key="14">
    <source>
        <dbReference type="ARBA" id="ARBA00023242"/>
    </source>
</evidence>
<dbReference type="EC" id="5.6.2.3" evidence="17"/>
<evidence type="ECO:0000256" key="2">
    <source>
        <dbReference type="ARBA" id="ARBA00004123"/>
    </source>
</evidence>
<evidence type="ECO:0000256" key="1">
    <source>
        <dbReference type="ARBA" id="ARBA00001966"/>
    </source>
</evidence>
<dbReference type="NCBIfam" id="TIGR00604">
    <property type="entry name" value="rad3"/>
    <property type="match status" value="1"/>
</dbReference>
<keyword evidence="14" id="KW-0539">Nucleus</keyword>
<dbReference type="Gene3D" id="3.40.50.300">
    <property type="entry name" value="P-loop containing nucleotide triphosphate hydrolases"/>
    <property type="match status" value="3"/>
</dbReference>
<evidence type="ECO:0000256" key="10">
    <source>
        <dbReference type="ARBA" id="ARBA00022840"/>
    </source>
</evidence>
<reference evidence="23" key="1">
    <citation type="submission" date="2023-03" db="EMBL/GenBank/DDBJ databases">
        <title>Mating type loci evolution in Malassezia.</title>
        <authorList>
            <person name="Coelho M.A."/>
        </authorList>
    </citation>
    <scope>NUCLEOTIDE SEQUENCE</scope>
    <source>
        <strain evidence="23">CBS 7876</strain>
    </source>
</reference>
<evidence type="ECO:0000256" key="3">
    <source>
        <dbReference type="ARBA" id="ARBA00008435"/>
    </source>
</evidence>
<evidence type="ECO:0000256" key="11">
    <source>
        <dbReference type="ARBA" id="ARBA00023004"/>
    </source>
</evidence>
<evidence type="ECO:0000256" key="15">
    <source>
        <dbReference type="ARBA" id="ARBA00023306"/>
    </source>
</evidence>
<dbReference type="EMBL" id="CP119937">
    <property type="protein sequence ID" value="WFD03484.1"/>
    <property type="molecule type" value="Genomic_DNA"/>
</dbReference>
<dbReference type="CDD" id="cd18788">
    <property type="entry name" value="SF2_C_XPD"/>
    <property type="match status" value="1"/>
</dbReference>
<gene>
    <name evidence="23" type="primary">CHL1</name>
    <name evidence="23" type="ORF">MOBT1_002175</name>
</gene>
<evidence type="ECO:0000256" key="8">
    <source>
        <dbReference type="ARBA" id="ARBA00022801"/>
    </source>
</evidence>
<dbReference type="InterPro" id="IPR010614">
    <property type="entry name" value="RAD3-like_helicase_DEAD"/>
</dbReference>
<dbReference type="GO" id="GO:0043139">
    <property type="term" value="F:5'-3' DNA helicase activity"/>
    <property type="evidence" value="ECO:0007669"/>
    <property type="project" value="UniProtKB-EC"/>
</dbReference>
<keyword evidence="6" id="KW-0479">Metal-binding</keyword>
<dbReference type="PROSITE" id="PS00690">
    <property type="entry name" value="DEAH_ATP_HELICASE"/>
    <property type="match status" value="1"/>
</dbReference>